<name>A0AAU7XAJ0_9HYPH</name>
<dbReference type="KEGG" id="mflg:ABS361_17910"/>
<organism evidence="1">
    <name type="scientific">Methyloraptor flagellatus</name>
    <dbReference type="NCBI Taxonomy" id="3162530"/>
    <lineage>
        <taxon>Bacteria</taxon>
        <taxon>Pseudomonadati</taxon>
        <taxon>Pseudomonadota</taxon>
        <taxon>Alphaproteobacteria</taxon>
        <taxon>Hyphomicrobiales</taxon>
        <taxon>Ancalomicrobiaceae</taxon>
        <taxon>Methyloraptor</taxon>
    </lineage>
</organism>
<proteinExistence type="predicted"/>
<dbReference type="AlphaFoldDB" id="A0AAU7XAJ0"/>
<sequence>MAIPAAAALATAHGAALIGSGTGLLRGENPALAIAAERAFPAIETIARLAAERPDLHLPPKPFYLRAADAKPQEGFRIARVAGAASPDAGTGASGAEREGASHERVRMALVVAGDAGRL</sequence>
<accession>A0AAU7XAJ0</accession>
<evidence type="ECO:0000313" key="1">
    <source>
        <dbReference type="EMBL" id="XBY43917.1"/>
    </source>
</evidence>
<protein>
    <submittedName>
        <fullName evidence="1">Uncharacterized protein</fullName>
    </submittedName>
</protein>
<gene>
    <name evidence="1" type="ORF">ABS361_17910</name>
</gene>
<dbReference type="RefSeq" id="WP_407049014.1">
    <property type="nucleotide sequence ID" value="NZ_CP158568.1"/>
</dbReference>
<reference evidence="1" key="1">
    <citation type="submission" date="2024-06" db="EMBL/GenBank/DDBJ databases">
        <title>Methylostella associata gen. nov., sp. nov., a novel Ancalomicrobiaceae-affiliated facultatively methylotrophic bacteria that feed on methanotrophs of the genus Methylococcus.</title>
        <authorList>
            <person name="Saltykova V."/>
            <person name="Danilova O.V."/>
            <person name="Oshkin I.Y."/>
            <person name="Belova S.E."/>
            <person name="Pimenov N.V."/>
            <person name="Dedysh S.N."/>
        </authorList>
    </citation>
    <scope>NUCLEOTIDE SEQUENCE</scope>
    <source>
        <strain evidence="1">S20</strain>
    </source>
</reference>
<dbReference type="EMBL" id="CP158568">
    <property type="protein sequence ID" value="XBY43917.1"/>
    <property type="molecule type" value="Genomic_DNA"/>
</dbReference>